<dbReference type="RefSeq" id="WP_379982499.1">
    <property type="nucleotide sequence ID" value="NZ_JBHUMO010000059.1"/>
</dbReference>
<accession>A0ABW5TKJ7</accession>
<gene>
    <name evidence="1" type="ORF">ACFSR0_10295</name>
</gene>
<sequence>MKTLQQNPLYPKQSTITLYRGEASKSTPIQNSVSWTLDKNKANWFANRFDTVEKHLYSTEVKIDDILAYIDSSEKEVLVPYSKLKNIQELDVY</sequence>
<name>A0ABW5TKJ7_9ENTE</name>
<evidence type="ECO:0000313" key="1">
    <source>
        <dbReference type="EMBL" id="MFD2729805.1"/>
    </source>
</evidence>
<proteinExistence type="predicted"/>
<protein>
    <submittedName>
        <fullName evidence="1">Uncharacterized protein</fullName>
    </submittedName>
</protein>
<dbReference type="Proteomes" id="UP001597427">
    <property type="component" value="Unassembled WGS sequence"/>
</dbReference>
<reference evidence="2" key="1">
    <citation type="journal article" date="2019" name="Int. J. Syst. Evol. Microbiol.">
        <title>The Global Catalogue of Microorganisms (GCM) 10K type strain sequencing project: providing services to taxonomists for standard genome sequencing and annotation.</title>
        <authorList>
            <consortium name="The Broad Institute Genomics Platform"/>
            <consortium name="The Broad Institute Genome Sequencing Center for Infectious Disease"/>
            <person name="Wu L."/>
            <person name="Ma J."/>
        </authorList>
    </citation>
    <scope>NUCLEOTIDE SEQUENCE [LARGE SCALE GENOMIC DNA]</scope>
    <source>
        <strain evidence="2">TISTR 932</strain>
    </source>
</reference>
<organism evidence="1 2">
    <name type="scientific">Enterococcus camelliae</name>
    <dbReference type="NCBI Taxonomy" id="453959"/>
    <lineage>
        <taxon>Bacteria</taxon>
        <taxon>Bacillati</taxon>
        <taxon>Bacillota</taxon>
        <taxon>Bacilli</taxon>
        <taxon>Lactobacillales</taxon>
        <taxon>Enterococcaceae</taxon>
        <taxon>Enterococcus</taxon>
    </lineage>
</organism>
<evidence type="ECO:0000313" key="2">
    <source>
        <dbReference type="Proteomes" id="UP001597427"/>
    </source>
</evidence>
<comment type="caution">
    <text evidence="1">The sequence shown here is derived from an EMBL/GenBank/DDBJ whole genome shotgun (WGS) entry which is preliminary data.</text>
</comment>
<keyword evidence="2" id="KW-1185">Reference proteome</keyword>
<dbReference type="EMBL" id="JBHUMO010000059">
    <property type="protein sequence ID" value="MFD2729805.1"/>
    <property type="molecule type" value="Genomic_DNA"/>
</dbReference>